<organism evidence="2 3">
    <name type="scientific">Phytohabitans rumicis</name>
    <dbReference type="NCBI Taxonomy" id="1076125"/>
    <lineage>
        <taxon>Bacteria</taxon>
        <taxon>Bacillati</taxon>
        <taxon>Actinomycetota</taxon>
        <taxon>Actinomycetes</taxon>
        <taxon>Micromonosporales</taxon>
        <taxon>Micromonosporaceae</taxon>
    </lineage>
</organism>
<evidence type="ECO:0000313" key="3">
    <source>
        <dbReference type="Proteomes" id="UP000482960"/>
    </source>
</evidence>
<dbReference type="AlphaFoldDB" id="A0A6V8L3S9"/>
<gene>
    <name evidence="2" type="ORF">Prum_023690</name>
</gene>
<dbReference type="RefSeq" id="WP_246277809.1">
    <property type="nucleotide sequence ID" value="NZ_BAABJB010000045.1"/>
</dbReference>
<dbReference type="InterPro" id="IPR023286">
    <property type="entry name" value="ABATE_dom_sf"/>
</dbReference>
<dbReference type="Pfam" id="PF11706">
    <property type="entry name" value="zf-CGNR"/>
    <property type="match status" value="1"/>
</dbReference>
<reference evidence="2 3" key="2">
    <citation type="submission" date="2020-03" db="EMBL/GenBank/DDBJ databases">
        <authorList>
            <person name="Ichikawa N."/>
            <person name="Kimura A."/>
            <person name="Kitahashi Y."/>
            <person name="Uohara A."/>
        </authorList>
    </citation>
    <scope>NUCLEOTIDE SEQUENCE [LARGE SCALE GENOMIC DNA]</scope>
    <source>
        <strain evidence="2 3">NBRC 108638</strain>
    </source>
</reference>
<proteinExistence type="predicted"/>
<dbReference type="PANTHER" id="PTHR35525:SF3">
    <property type="entry name" value="BLL6575 PROTEIN"/>
    <property type="match status" value="1"/>
</dbReference>
<reference evidence="2 3" key="1">
    <citation type="submission" date="2020-03" db="EMBL/GenBank/DDBJ databases">
        <title>Whole genome shotgun sequence of Phytohabitans rumicis NBRC 108638.</title>
        <authorList>
            <person name="Komaki H."/>
            <person name="Tamura T."/>
        </authorList>
    </citation>
    <scope>NUCLEOTIDE SEQUENCE [LARGE SCALE GENOMIC DNA]</scope>
    <source>
        <strain evidence="2 3">NBRC 108638</strain>
    </source>
</reference>
<accession>A0A6V8L3S9</accession>
<dbReference type="InterPro" id="IPR010852">
    <property type="entry name" value="ABATE"/>
</dbReference>
<dbReference type="EMBL" id="BLPG01000001">
    <property type="protein sequence ID" value="GFJ88727.1"/>
    <property type="molecule type" value="Genomic_DNA"/>
</dbReference>
<feature type="domain" description="Zinc finger CGNR" evidence="1">
    <location>
        <begin position="116"/>
        <end position="158"/>
    </location>
</feature>
<evidence type="ECO:0000259" key="1">
    <source>
        <dbReference type="Pfam" id="PF11706"/>
    </source>
</evidence>
<keyword evidence="3" id="KW-1185">Reference proteome</keyword>
<sequence length="165" mass="17712">MSEIPGQLALVGAFVNTLDVEEGTDELAQWLAARGPVEPGDADLALALRTALRAELTDHDGAVRAELDRLAAGLPLRARFTADGVELAAVGAGVRGALASVVAEVVLAEREGAWTRLKICREDTCQYAFYDWSKNSSKTWCGASCGNRNKTRAYRQRRIVGPARA</sequence>
<dbReference type="PANTHER" id="PTHR35525">
    <property type="entry name" value="BLL6575 PROTEIN"/>
    <property type="match status" value="1"/>
</dbReference>
<dbReference type="SUPFAM" id="SSF160904">
    <property type="entry name" value="Jann2411-like"/>
    <property type="match status" value="1"/>
</dbReference>
<protein>
    <recommendedName>
        <fullName evidence="1">Zinc finger CGNR domain-containing protein</fullName>
    </recommendedName>
</protein>
<name>A0A6V8L3S9_9ACTN</name>
<dbReference type="Gene3D" id="1.10.3300.10">
    <property type="entry name" value="Jann2411-like domain"/>
    <property type="match status" value="1"/>
</dbReference>
<dbReference type="Proteomes" id="UP000482960">
    <property type="component" value="Unassembled WGS sequence"/>
</dbReference>
<evidence type="ECO:0000313" key="2">
    <source>
        <dbReference type="EMBL" id="GFJ88727.1"/>
    </source>
</evidence>
<dbReference type="InterPro" id="IPR021005">
    <property type="entry name" value="Znf_CGNR"/>
</dbReference>
<comment type="caution">
    <text evidence="2">The sequence shown here is derived from an EMBL/GenBank/DDBJ whole genome shotgun (WGS) entry which is preliminary data.</text>
</comment>